<dbReference type="SMART" id="SM00220">
    <property type="entry name" value="S_TKc"/>
    <property type="match status" value="1"/>
</dbReference>
<dbReference type="Proteomes" id="UP000801864">
    <property type="component" value="Unassembled WGS sequence"/>
</dbReference>
<evidence type="ECO:0000256" key="6">
    <source>
        <dbReference type="SAM" id="MobiDB-lite"/>
    </source>
</evidence>
<evidence type="ECO:0000313" key="9">
    <source>
        <dbReference type="Proteomes" id="UP000801864"/>
    </source>
</evidence>
<organism evidence="8 9">
    <name type="scientific">Trichoderma lentiforme</name>
    <dbReference type="NCBI Taxonomy" id="1567552"/>
    <lineage>
        <taxon>Eukaryota</taxon>
        <taxon>Fungi</taxon>
        <taxon>Dikarya</taxon>
        <taxon>Ascomycota</taxon>
        <taxon>Pezizomycotina</taxon>
        <taxon>Sordariomycetes</taxon>
        <taxon>Hypocreomycetidae</taxon>
        <taxon>Hypocreales</taxon>
        <taxon>Hypocreaceae</taxon>
        <taxon>Trichoderma</taxon>
    </lineage>
</organism>
<keyword evidence="4" id="KW-0067">ATP-binding</keyword>
<dbReference type="AlphaFoldDB" id="A0A9P4XFT3"/>
<dbReference type="GO" id="GO:0005737">
    <property type="term" value="C:cytoplasm"/>
    <property type="evidence" value="ECO:0007669"/>
    <property type="project" value="TreeGrafter"/>
</dbReference>
<dbReference type="SUPFAM" id="SSF56112">
    <property type="entry name" value="Protein kinase-like (PK-like)"/>
    <property type="match status" value="1"/>
</dbReference>
<dbReference type="GO" id="GO:0004672">
    <property type="term" value="F:protein kinase activity"/>
    <property type="evidence" value="ECO:0007669"/>
    <property type="project" value="InterPro"/>
</dbReference>
<evidence type="ECO:0000256" key="4">
    <source>
        <dbReference type="ARBA" id="ARBA00022840"/>
    </source>
</evidence>
<dbReference type="PROSITE" id="PS00108">
    <property type="entry name" value="PROTEIN_KINASE_ST"/>
    <property type="match status" value="1"/>
</dbReference>
<dbReference type="GO" id="GO:0005634">
    <property type="term" value="C:nucleus"/>
    <property type="evidence" value="ECO:0007669"/>
    <property type="project" value="TreeGrafter"/>
</dbReference>
<dbReference type="InterPro" id="IPR050339">
    <property type="entry name" value="CC_SR_Kinase"/>
</dbReference>
<dbReference type="InterPro" id="IPR011009">
    <property type="entry name" value="Kinase-like_dom_sf"/>
</dbReference>
<keyword evidence="9" id="KW-1185">Reference proteome</keyword>
<comment type="caution">
    <text evidence="8">The sequence shown here is derived from an EMBL/GenBank/DDBJ whole genome shotgun (WGS) entry which is preliminary data.</text>
</comment>
<dbReference type="Pfam" id="PF00069">
    <property type="entry name" value="Pkinase"/>
    <property type="match status" value="1"/>
</dbReference>
<dbReference type="GO" id="GO:0005524">
    <property type="term" value="F:ATP binding"/>
    <property type="evidence" value="ECO:0007669"/>
    <property type="project" value="UniProtKB-KW"/>
</dbReference>
<feature type="domain" description="Protein kinase" evidence="7">
    <location>
        <begin position="342"/>
        <end position="637"/>
    </location>
</feature>
<dbReference type="PROSITE" id="PS50011">
    <property type="entry name" value="PROTEIN_KINASE_DOM"/>
    <property type="match status" value="1"/>
</dbReference>
<proteinExistence type="inferred from homology"/>
<evidence type="ECO:0000313" key="8">
    <source>
        <dbReference type="EMBL" id="KAF3072401.1"/>
    </source>
</evidence>
<gene>
    <name evidence="8" type="ORF">CFAM422_005282</name>
</gene>
<dbReference type="InterPro" id="IPR008271">
    <property type="entry name" value="Ser/Thr_kinase_AS"/>
</dbReference>
<dbReference type="EMBL" id="QLNT01000008">
    <property type="protein sequence ID" value="KAF3072401.1"/>
    <property type="molecule type" value="Genomic_DNA"/>
</dbReference>
<reference evidence="8 9" key="1">
    <citation type="submission" date="2018-06" db="EMBL/GenBank/DDBJ databases">
        <title>Genome analysis of cellulolytic fungus Trichoderma lentiforme CFAM-422.</title>
        <authorList>
            <person name="Steindorff A.S."/>
            <person name="Formighieri E.F."/>
            <person name="Midorikawa G.E.O."/>
            <person name="Tamietti M.S."/>
            <person name="Ramos E.Z."/>
            <person name="Silva A.S."/>
            <person name="Bon E.P.S."/>
            <person name="Mendes T.D."/>
            <person name="Damaso M.C.T."/>
            <person name="Favaro L.C.L."/>
        </authorList>
    </citation>
    <scope>NUCLEOTIDE SEQUENCE [LARGE SCALE GENOMIC DNA]</scope>
    <source>
        <strain evidence="8 9">CFAM-422</strain>
    </source>
</reference>
<evidence type="ECO:0000256" key="2">
    <source>
        <dbReference type="ARBA" id="ARBA00022741"/>
    </source>
</evidence>
<feature type="region of interest" description="Disordered" evidence="6">
    <location>
        <begin position="1"/>
        <end position="66"/>
    </location>
</feature>
<evidence type="ECO:0000256" key="1">
    <source>
        <dbReference type="ARBA" id="ARBA00022679"/>
    </source>
</evidence>
<evidence type="ECO:0000256" key="3">
    <source>
        <dbReference type="ARBA" id="ARBA00022777"/>
    </source>
</evidence>
<dbReference type="PANTHER" id="PTHR11042">
    <property type="entry name" value="EUKARYOTIC TRANSLATION INITIATION FACTOR 2-ALPHA KINASE EIF2-ALPHA KINASE -RELATED"/>
    <property type="match status" value="1"/>
</dbReference>
<accession>A0A9P4XFT3</accession>
<evidence type="ECO:0000256" key="5">
    <source>
        <dbReference type="ARBA" id="ARBA00037982"/>
    </source>
</evidence>
<dbReference type="InterPro" id="IPR000719">
    <property type="entry name" value="Prot_kinase_dom"/>
</dbReference>
<keyword evidence="3 8" id="KW-0418">Kinase</keyword>
<evidence type="ECO:0000259" key="7">
    <source>
        <dbReference type="PROSITE" id="PS50011"/>
    </source>
</evidence>
<comment type="similarity">
    <text evidence="5">Belongs to the protein kinase superfamily. Ser/Thr protein kinase family. GCN2 subfamily.</text>
</comment>
<keyword evidence="1" id="KW-0808">Transferase</keyword>
<sequence>MESSDGSFEDWRASSPDCPSVASEYQEPLEISSDTGEEEIADQKSAPSQGRILPSKDRKTSGHAYGYESGQRLYDDAVTTQRTTQSALKATCRQSIQRLALRLAKDNVTKLVAKQVGMEAKKSFRATRRPLFLAQTECEIGFQVTVYLCMDEEDSANEESAPELGMNIIFDPKSDAIMLFNRTKGDEQQFITIRKRPISNAWVPIRIGSSERAMLDPASYSISWSGKHIVDMTVFPRRYMSLVPRHLKPLTKSRKRALEELASQSIPPPIKKYKAKEASEGSSVSTAIQIDDDVVAVSGPTASSSSRSKFNLINDLCHPMEALKLHDAIKVINSIEEEDYTLTRKADIAVHRKSLVFKARHSDAAEELIVVKLLRSHSEIDHKDDKAMGIDVVGERWLKEVKNHCRVSEHRAIASIYGFDARFLTLYMEYIDAPGLDTHINGEGNPYCTLESKDARQVLLDMTDAINFIHRKGVIHNDIKPSNILYSKERGAVLIDFGLATTRSAHNGGTRWYIPPEYGSDGKRGAPGDIFALGVVLLFLLRKIPLPELQSPPLVWDIRMRRRGGVGNKKAAAARAQWESMVNEAAGKLKDMNDGEIHPKVLKVISRMVAPRPKERATGDQIVEKVKEYDDVGSKYVFTYQDAEIY</sequence>
<protein>
    <submittedName>
        <fullName evidence="8">Serine/threonine-protein kinase PLK4</fullName>
    </submittedName>
</protein>
<dbReference type="Gene3D" id="1.10.510.10">
    <property type="entry name" value="Transferase(Phosphotransferase) domain 1"/>
    <property type="match status" value="1"/>
</dbReference>
<keyword evidence="2" id="KW-0547">Nucleotide-binding</keyword>
<name>A0A9P4XFT3_9HYPO</name>